<sequence length="339" mass="37388">MSRAALQFDLFADAPAPQQPEQQLAPARGRRAPRALARPDAPADLEAMARALEQSHDYRVLRRLRPRPVIPRRESRYPRLGVVVDVETTGLRHGVDEIIEIGLVAFTFADDGAAGDVVAVYGALQQPAVPVPPEITRLTGITDAMVAGRRIDVAEVERIASGADLVIAHNAAFDRPFCEGLSPVFASLPWACSAREIPWSDYGFEGAKLGYLVGQAGLFHDGHRAVDDCHALLEVLLRPAPAAAAGDGPATPFAALLASSRRMSVRIWAERSPFDMKDQLKARGYRWNDGSDGRPRAWWTEVPAEAEEEELRFLREEIYQWPEASPLRQLLGACDRYRK</sequence>
<evidence type="ECO:0000313" key="3">
    <source>
        <dbReference type="EMBL" id="MFC3264875.1"/>
    </source>
</evidence>
<accession>A0ABV7LB91</accession>
<comment type="caution">
    <text evidence="3">The sequence shown here is derived from an EMBL/GenBank/DDBJ whole genome shotgun (WGS) entry which is preliminary data.</text>
</comment>
<dbReference type="SUPFAM" id="SSF53098">
    <property type="entry name" value="Ribonuclease H-like"/>
    <property type="match status" value="1"/>
</dbReference>
<proteinExistence type="predicted"/>
<dbReference type="PANTHER" id="PTHR30231:SF37">
    <property type="entry name" value="EXODEOXYRIBONUCLEASE 10"/>
    <property type="match status" value="1"/>
</dbReference>
<keyword evidence="3" id="KW-0540">Nuclease</keyword>
<evidence type="ECO:0000256" key="1">
    <source>
        <dbReference type="SAM" id="MobiDB-lite"/>
    </source>
</evidence>
<dbReference type="PANTHER" id="PTHR30231">
    <property type="entry name" value="DNA POLYMERASE III SUBUNIT EPSILON"/>
    <property type="match status" value="1"/>
</dbReference>
<dbReference type="GO" id="GO:0004527">
    <property type="term" value="F:exonuclease activity"/>
    <property type="evidence" value="ECO:0007669"/>
    <property type="project" value="UniProtKB-KW"/>
</dbReference>
<dbReference type="InterPro" id="IPR012337">
    <property type="entry name" value="RNaseH-like_sf"/>
</dbReference>
<dbReference type="NCBIfam" id="NF006615">
    <property type="entry name" value="PRK09182.1"/>
    <property type="match status" value="1"/>
</dbReference>
<keyword evidence="4" id="KW-1185">Reference proteome</keyword>
<protein>
    <submittedName>
        <fullName evidence="3">3'-5' exonuclease</fullName>
    </submittedName>
</protein>
<dbReference type="Proteomes" id="UP001595536">
    <property type="component" value="Unassembled WGS sequence"/>
</dbReference>
<feature type="compositionally biased region" description="Low complexity" evidence="1">
    <location>
        <begin position="14"/>
        <end position="27"/>
    </location>
</feature>
<keyword evidence="3" id="KW-0269">Exonuclease</keyword>
<dbReference type="Gene3D" id="3.30.420.10">
    <property type="entry name" value="Ribonuclease H-like superfamily/Ribonuclease H"/>
    <property type="match status" value="1"/>
</dbReference>
<dbReference type="Pfam" id="PF00929">
    <property type="entry name" value="RNase_T"/>
    <property type="match status" value="1"/>
</dbReference>
<feature type="region of interest" description="Disordered" evidence="1">
    <location>
        <begin position="10"/>
        <end position="33"/>
    </location>
</feature>
<dbReference type="RefSeq" id="WP_376832088.1">
    <property type="nucleotide sequence ID" value="NZ_JBHLWR010000006.1"/>
</dbReference>
<dbReference type="SMART" id="SM00479">
    <property type="entry name" value="EXOIII"/>
    <property type="match status" value="1"/>
</dbReference>
<name>A0ABV7LB91_9HYPH</name>
<evidence type="ECO:0000259" key="2">
    <source>
        <dbReference type="SMART" id="SM00479"/>
    </source>
</evidence>
<evidence type="ECO:0000313" key="4">
    <source>
        <dbReference type="Proteomes" id="UP001595536"/>
    </source>
</evidence>
<reference evidence="4" key="1">
    <citation type="journal article" date="2019" name="Int. J. Syst. Evol. Microbiol.">
        <title>The Global Catalogue of Microorganisms (GCM) 10K type strain sequencing project: providing services to taxonomists for standard genome sequencing and annotation.</title>
        <authorList>
            <consortium name="The Broad Institute Genomics Platform"/>
            <consortium name="The Broad Institute Genome Sequencing Center for Infectious Disease"/>
            <person name="Wu L."/>
            <person name="Ma J."/>
        </authorList>
    </citation>
    <scope>NUCLEOTIDE SEQUENCE [LARGE SCALE GENOMIC DNA]</scope>
    <source>
        <strain evidence="4">CCM 7941</strain>
    </source>
</reference>
<dbReference type="EMBL" id="JBHRUV010000004">
    <property type="protein sequence ID" value="MFC3264875.1"/>
    <property type="molecule type" value="Genomic_DNA"/>
</dbReference>
<dbReference type="InterPro" id="IPR013520">
    <property type="entry name" value="Ribonucl_H"/>
</dbReference>
<organism evidence="3 4">
    <name type="scientific">Camelimonas abortus</name>
    <dbReference type="NCBI Taxonomy" id="1017184"/>
    <lineage>
        <taxon>Bacteria</taxon>
        <taxon>Pseudomonadati</taxon>
        <taxon>Pseudomonadota</taxon>
        <taxon>Alphaproteobacteria</taxon>
        <taxon>Hyphomicrobiales</taxon>
        <taxon>Chelatococcaceae</taxon>
        <taxon>Camelimonas</taxon>
    </lineage>
</organism>
<dbReference type="InterPro" id="IPR036397">
    <property type="entry name" value="RNaseH_sf"/>
</dbReference>
<dbReference type="CDD" id="cd06127">
    <property type="entry name" value="DEDDh"/>
    <property type="match status" value="1"/>
</dbReference>
<keyword evidence="3" id="KW-0378">Hydrolase</keyword>
<feature type="domain" description="Exonuclease" evidence="2">
    <location>
        <begin position="82"/>
        <end position="245"/>
    </location>
</feature>
<gene>
    <name evidence="3" type="ORF">ACFOEX_00680</name>
</gene>